<keyword evidence="1" id="KW-0479">Metal-binding</keyword>
<accession>A0A953M2Q0</accession>
<protein>
    <submittedName>
        <fullName evidence="5">4Fe-4S dicluster domain-containing protein</fullName>
    </submittedName>
</protein>
<dbReference type="SUPFAM" id="SSF54862">
    <property type="entry name" value="4Fe-4S ferredoxins"/>
    <property type="match status" value="1"/>
</dbReference>
<comment type="caution">
    <text evidence="5">The sequence shown here is derived from an EMBL/GenBank/DDBJ whole genome shotgun (WGS) entry which is preliminary data.</text>
</comment>
<gene>
    <name evidence="5" type="ORF">K8I29_16840</name>
</gene>
<feature type="domain" description="4Fe-4S ferredoxin-type" evidence="4">
    <location>
        <begin position="166"/>
        <end position="196"/>
    </location>
</feature>
<dbReference type="Pfam" id="PF00037">
    <property type="entry name" value="Fer4"/>
    <property type="match status" value="1"/>
</dbReference>
<dbReference type="InterPro" id="IPR017900">
    <property type="entry name" value="4Fe4S_Fe_S_CS"/>
</dbReference>
<evidence type="ECO:0000256" key="2">
    <source>
        <dbReference type="ARBA" id="ARBA00023004"/>
    </source>
</evidence>
<proteinExistence type="predicted"/>
<feature type="domain" description="4Fe-4S ferredoxin-type" evidence="4">
    <location>
        <begin position="88"/>
        <end position="120"/>
    </location>
</feature>
<dbReference type="PROSITE" id="PS00198">
    <property type="entry name" value="4FE4S_FER_1"/>
    <property type="match status" value="1"/>
</dbReference>
<dbReference type="Gene3D" id="3.30.70.20">
    <property type="match status" value="2"/>
</dbReference>
<sequence>MKYFLFAGTAAASGGLLLQGIFARAEGETDEGPLPHIARGGLIRPPGALSEGEFRAKCISCGVCVNVCHIMKYDAIAIAGLGDIRNFGTPYIKDMRDFPCGLCMECPAQCPTGALVRTEKEKVRMGMALIDLSLCFGWNGDVCLSCSKACPMGAKVFDFYNGEWGNQPYINERCVGCGLCVKYCPLGGSAIKVVSGKQYRAAKPGYVEEMRGLLAMTGEERYAAVYGRNLPRIMEKGRLVEREYR</sequence>
<dbReference type="Pfam" id="PF12838">
    <property type="entry name" value="Fer4_7"/>
    <property type="match status" value="1"/>
</dbReference>
<reference evidence="5" key="1">
    <citation type="journal article" date="2021" name="bioRxiv">
        <title>Unraveling nitrogen, sulfur and carbon metabolic pathways and microbial community transcriptional responses to substrate deprivation and toxicity stresses in a bioreactor mimicking anoxic brackish coastal sediment conditions.</title>
        <authorList>
            <person name="Martins P.D."/>
            <person name="Echeveste M.J."/>
            <person name="Arshad A."/>
            <person name="Kurth J."/>
            <person name="Ouboter H."/>
            <person name="Jetten M.S.M."/>
            <person name="Welte C.U."/>
        </authorList>
    </citation>
    <scope>NUCLEOTIDE SEQUENCE</scope>
    <source>
        <strain evidence="5">MAG_39</strain>
    </source>
</reference>
<evidence type="ECO:0000313" key="5">
    <source>
        <dbReference type="EMBL" id="MBZ0157865.1"/>
    </source>
</evidence>
<dbReference type="GO" id="GO:0051536">
    <property type="term" value="F:iron-sulfur cluster binding"/>
    <property type="evidence" value="ECO:0007669"/>
    <property type="project" value="UniProtKB-KW"/>
</dbReference>
<organism evidence="5 6">
    <name type="scientific">Candidatus Nitrobium versatile</name>
    <dbReference type="NCBI Taxonomy" id="2884831"/>
    <lineage>
        <taxon>Bacteria</taxon>
        <taxon>Pseudomonadati</taxon>
        <taxon>Nitrospirota</taxon>
        <taxon>Nitrospiria</taxon>
        <taxon>Nitrospirales</taxon>
        <taxon>Nitrospiraceae</taxon>
        <taxon>Candidatus Nitrobium</taxon>
    </lineage>
</organism>
<dbReference type="CDD" id="cd16373">
    <property type="entry name" value="DMSOR_beta_like"/>
    <property type="match status" value="1"/>
</dbReference>
<evidence type="ECO:0000313" key="6">
    <source>
        <dbReference type="Proteomes" id="UP000705867"/>
    </source>
</evidence>
<dbReference type="AlphaFoldDB" id="A0A953M2Q0"/>
<evidence type="ECO:0000259" key="4">
    <source>
        <dbReference type="PROSITE" id="PS51379"/>
    </source>
</evidence>
<dbReference type="PROSITE" id="PS51379">
    <property type="entry name" value="4FE4S_FER_2"/>
    <property type="match status" value="2"/>
</dbReference>
<keyword evidence="3" id="KW-0411">Iron-sulfur</keyword>
<keyword evidence="2" id="KW-0408">Iron</keyword>
<dbReference type="InterPro" id="IPR017896">
    <property type="entry name" value="4Fe4S_Fe-S-bd"/>
</dbReference>
<name>A0A953M2Q0_9BACT</name>
<evidence type="ECO:0000256" key="1">
    <source>
        <dbReference type="ARBA" id="ARBA00022723"/>
    </source>
</evidence>
<dbReference type="Proteomes" id="UP000705867">
    <property type="component" value="Unassembled WGS sequence"/>
</dbReference>
<reference evidence="5" key="2">
    <citation type="submission" date="2021-08" db="EMBL/GenBank/DDBJ databases">
        <authorList>
            <person name="Dalcin Martins P."/>
        </authorList>
    </citation>
    <scope>NUCLEOTIDE SEQUENCE</scope>
    <source>
        <strain evidence="5">MAG_39</strain>
    </source>
</reference>
<evidence type="ECO:0000256" key="3">
    <source>
        <dbReference type="ARBA" id="ARBA00023014"/>
    </source>
</evidence>
<dbReference type="EMBL" id="JAIOIV010000130">
    <property type="protein sequence ID" value="MBZ0157865.1"/>
    <property type="molecule type" value="Genomic_DNA"/>
</dbReference>
<dbReference type="GO" id="GO:0046872">
    <property type="term" value="F:metal ion binding"/>
    <property type="evidence" value="ECO:0007669"/>
    <property type="project" value="UniProtKB-KW"/>
</dbReference>